<gene>
    <name evidence="1" type="ORF">LOTGIDRAFT_153653</name>
</gene>
<dbReference type="CTD" id="20236054"/>
<organism evidence="1 2">
    <name type="scientific">Lottia gigantea</name>
    <name type="common">Giant owl limpet</name>
    <dbReference type="NCBI Taxonomy" id="225164"/>
    <lineage>
        <taxon>Eukaryota</taxon>
        <taxon>Metazoa</taxon>
        <taxon>Spiralia</taxon>
        <taxon>Lophotrochozoa</taxon>
        <taxon>Mollusca</taxon>
        <taxon>Gastropoda</taxon>
        <taxon>Patellogastropoda</taxon>
        <taxon>Lottioidea</taxon>
        <taxon>Lottiidae</taxon>
        <taxon>Lottia</taxon>
    </lineage>
</organism>
<dbReference type="KEGG" id="lgi:LOTGIDRAFT_153653"/>
<protein>
    <submittedName>
        <fullName evidence="1">Uncharacterized protein</fullName>
    </submittedName>
</protein>
<dbReference type="Proteomes" id="UP000030746">
    <property type="component" value="Unassembled WGS sequence"/>
</dbReference>
<reference evidence="1 2" key="1">
    <citation type="journal article" date="2013" name="Nature">
        <title>Insights into bilaterian evolution from three spiralian genomes.</title>
        <authorList>
            <person name="Simakov O."/>
            <person name="Marletaz F."/>
            <person name="Cho S.J."/>
            <person name="Edsinger-Gonzales E."/>
            <person name="Havlak P."/>
            <person name="Hellsten U."/>
            <person name="Kuo D.H."/>
            <person name="Larsson T."/>
            <person name="Lv J."/>
            <person name="Arendt D."/>
            <person name="Savage R."/>
            <person name="Osoegawa K."/>
            <person name="de Jong P."/>
            <person name="Grimwood J."/>
            <person name="Chapman J.A."/>
            <person name="Shapiro H."/>
            <person name="Aerts A."/>
            <person name="Otillar R.P."/>
            <person name="Terry A.Y."/>
            <person name="Boore J.L."/>
            <person name="Grigoriev I.V."/>
            <person name="Lindberg D.R."/>
            <person name="Seaver E.C."/>
            <person name="Weisblat D.A."/>
            <person name="Putnam N.H."/>
            <person name="Rokhsar D.S."/>
        </authorList>
    </citation>
    <scope>NUCLEOTIDE SEQUENCE [LARGE SCALE GENOMIC DNA]</scope>
</reference>
<evidence type="ECO:0000313" key="2">
    <source>
        <dbReference type="Proteomes" id="UP000030746"/>
    </source>
</evidence>
<name>V3ZIV2_LOTGI</name>
<dbReference type="OrthoDB" id="6052570at2759"/>
<evidence type="ECO:0000313" key="1">
    <source>
        <dbReference type="EMBL" id="ESO91223.1"/>
    </source>
</evidence>
<dbReference type="OMA" id="CADDTNI"/>
<dbReference type="AlphaFoldDB" id="V3ZIV2"/>
<dbReference type="RefSeq" id="XP_009057924.1">
    <property type="nucleotide sequence ID" value="XM_009059676.1"/>
</dbReference>
<dbReference type="HOGENOM" id="CLU_1379544_0_0_1"/>
<sequence length="198" mass="22292">MTRSSSYVQAMACIHNLKSVCPKELYPKIQRSLVNLEGAKEGLQDLCFDDSLYERYARYQSCFMMEGDNSEYCFHKNLNTSIRILSTVESKSTHQLCTDMNRVVKCISFNINMKCGEHAAKLVELLVKPMVRHSTQCSYQLDTETTSNFKKPGVTKPISKQHYISDGSGNSAHVNNTSGTKMALLTLMCSLVFLLAVH</sequence>
<dbReference type="PANTHER" id="PTHR33964">
    <property type="entry name" value="RE45066P-RELATED"/>
    <property type="match status" value="1"/>
</dbReference>
<proteinExistence type="predicted"/>
<dbReference type="GeneID" id="20236054"/>
<dbReference type="PANTHER" id="PTHR33964:SF1">
    <property type="entry name" value="RE45066P"/>
    <property type="match status" value="1"/>
</dbReference>
<keyword evidence="2" id="KW-1185">Reference proteome</keyword>
<dbReference type="EMBL" id="KB202283">
    <property type="protein sequence ID" value="ESO91223.1"/>
    <property type="molecule type" value="Genomic_DNA"/>
</dbReference>
<accession>V3ZIV2</accession>